<sequence>MTSRNSSTPEPAPIHNDHAPLWPAVIVDLQRMGAPPELIQAARDRDAFGRAKYGTPLQPHNGRDPVVDAQQEALDLCVYSKQALAEGRDGVLPHDYELSLQLARRLFGDVVFWRQPLPQAIADVPEGAIPPHCLWCGEDPGGGALVTREGKGFWRCGKCRGPMRFLPQSGEMCSAKANTWLRATPSEIDAIVLGDDTKKV</sequence>
<evidence type="ECO:0000313" key="1">
    <source>
        <dbReference type="EMBL" id="CAB4128104.1"/>
    </source>
</evidence>
<name>A0A6J5L057_9CAUD</name>
<reference evidence="1" key="1">
    <citation type="submission" date="2020-04" db="EMBL/GenBank/DDBJ databases">
        <authorList>
            <person name="Chiriac C."/>
            <person name="Salcher M."/>
            <person name="Ghai R."/>
            <person name="Kavagutti S V."/>
        </authorList>
    </citation>
    <scope>NUCLEOTIDE SEQUENCE</scope>
</reference>
<proteinExistence type="predicted"/>
<protein>
    <submittedName>
        <fullName evidence="1">Uncharacterized protein</fullName>
    </submittedName>
</protein>
<organism evidence="1">
    <name type="scientific">uncultured Caudovirales phage</name>
    <dbReference type="NCBI Taxonomy" id="2100421"/>
    <lineage>
        <taxon>Viruses</taxon>
        <taxon>Duplodnaviria</taxon>
        <taxon>Heunggongvirae</taxon>
        <taxon>Uroviricota</taxon>
        <taxon>Caudoviricetes</taxon>
        <taxon>Peduoviridae</taxon>
        <taxon>Maltschvirus</taxon>
        <taxon>Maltschvirus maltsch</taxon>
    </lineage>
</organism>
<gene>
    <name evidence="1" type="ORF">UFOVP114_9</name>
</gene>
<dbReference type="EMBL" id="LR796230">
    <property type="protein sequence ID" value="CAB4128104.1"/>
    <property type="molecule type" value="Genomic_DNA"/>
</dbReference>
<accession>A0A6J5L057</accession>